<sequence>MKVYFAHKYKISKKIRIIIFISILFGLFSPYQKSPYSMIKMDLLYKDKQANIYLIGKIDVASEKNPQDNKTVYLDNVLYKDKVIKLKQLVNVATFHQIGTRDKKDVFVKGIFEDKKYKYIF</sequence>
<evidence type="ECO:0000313" key="3">
    <source>
        <dbReference type="Proteomes" id="UP001208649"/>
    </source>
</evidence>
<evidence type="ECO:0000313" key="2">
    <source>
        <dbReference type="EMBL" id="MCU7617072.1"/>
    </source>
</evidence>
<evidence type="ECO:0000256" key="1">
    <source>
        <dbReference type="SAM" id="Phobius"/>
    </source>
</evidence>
<protein>
    <submittedName>
        <fullName evidence="2">Uncharacterized protein</fullName>
    </submittedName>
</protein>
<name>A0ABT2W724_9FLAO</name>
<comment type="caution">
    <text evidence="2">The sequence shown here is derived from an EMBL/GenBank/DDBJ whole genome shotgun (WGS) entry which is preliminary data.</text>
</comment>
<proteinExistence type="predicted"/>
<keyword evidence="1" id="KW-0812">Transmembrane</keyword>
<gene>
    <name evidence="2" type="ORF">NZ698_07675</name>
</gene>
<keyword evidence="1" id="KW-1133">Transmembrane helix</keyword>
<reference evidence="3" key="1">
    <citation type="submission" date="2023-07" db="EMBL/GenBank/DDBJ databases">
        <title>Chryseobacterium sp. strain PBS4-4 Genome sequencing and assembly.</title>
        <authorList>
            <person name="Jung Y."/>
        </authorList>
    </citation>
    <scope>NUCLEOTIDE SEQUENCE [LARGE SCALE GENOMIC DNA]</scope>
    <source>
        <strain evidence="3">PBS4-4</strain>
    </source>
</reference>
<dbReference type="EMBL" id="JAOTEM010000001">
    <property type="protein sequence ID" value="MCU7617072.1"/>
    <property type="molecule type" value="Genomic_DNA"/>
</dbReference>
<feature type="transmembrane region" description="Helical" evidence="1">
    <location>
        <begin position="15"/>
        <end position="31"/>
    </location>
</feature>
<keyword evidence="1" id="KW-0472">Membrane</keyword>
<organism evidence="2 3">
    <name type="scientific">Chryseobacterium edaphi</name>
    <dbReference type="NCBI Taxonomy" id="2976532"/>
    <lineage>
        <taxon>Bacteria</taxon>
        <taxon>Pseudomonadati</taxon>
        <taxon>Bacteroidota</taxon>
        <taxon>Flavobacteriia</taxon>
        <taxon>Flavobacteriales</taxon>
        <taxon>Weeksellaceae</taxon>
        <taxon>Chryseobacterium group</taxon>
        <taxon>Chryseobacterium</taxon>
    </lineage>
</organism>
<dbReference type="Proteomes" id="UP001208649">
    <property type="component" value="Unassembled WGS sequence"/>
</dbReference>
<dbReference type="RefSeq" id="WP_263002489.1">
    <property type="nucleotide sequence ID" value="NZ_JAOTEM010000001.1"/>
</dbReference>
<keyword evidence="3" id="KW-1185">Reference proteome</keyword>
<accession>A0ABT2W724</accession>